<evidence type="ECO:0000313" key="2">
    <source>
        <dbReference type="EMBL" id="ORY38560.1"/>
    </source>
</evidence>
<feature type="compositionally biased region" description="Polar residues" evidence="1">
    <location>
        <begin position="543"/>
        <end position="564"/>
    </location>
</feature>
<dbReference type="SUPFAM" id="SSF50729">
    <property type="entry name" value="PH domain-like"/>
    <property type="match status" value="1"/>
</dbReference>
<feature type="region of interest" description="Disordered" evidence="1">
    <location>
        <begin position="464"/>
        <end position="489"/>
    </location>
</feature>
<feature type="compositionally biased region" description="Low complexity" evidence="1">
    <location>
        <begin position="665"/>
        <end position="685"/>
    </location>
</feature>
<evidence type="ECO:0000313" key="3">
    <source>
        <dbReference type="Proteomes" id="UP000193642"/>
    </source>
</evidence>
<dbReference type="EMBL" id="MCGO01000043">
    <property type="protein sequence ID" value="ORY38560.1"/>
    <property type="molecule type" value="Genomic_DNA"/>
</dbReference>
<feature type="compositionally biased region" description="Polar residues" evidence="1">
    <location>
        <begin position="230"/>
        <end position="255"/>
    </location>
</feature>
<reference evidence="2 3" key="1">
    <citation type="submission" date="2016-07" db="EMBL/GenBank/DDBJ databases">
        <title>Pervasive Adenine N6-methylation of Active Genes in Fungi.</title>
        <authorList>
            <consortium name="DOE Joint Genome Institute"/>
            <person name="Mondo S.J."/>
            <person name="Dannebaum R.O."/>
            <person name="Kuo R.C."/>
            <person name="Labutti K."/>
            <person name="Haridas S."/>
            <person name="Kuo A."/>
            <person name="Salamov A."/>
            <person name="Ahrendt S.R."/>
            <person name="Lipzen A."/>
            <person name="Sullivan W."/>
            <person name="Andreopoulos W.B."/>
            <person name="Clum A."/>
            <person name="Lindquist E."/>
            <person name="Daum C."/>
            <person name="Ramamoorthy G.K."/>
            <person name="Gryganskyi A."/>
            <person name="Culley D."/>
            <person name="Magnuson J.K."/>
            <person name="James T.Y."/>
            <person name="O'Malley M.A."/>
            <person name="Stajich J.E."/>
            <person name="Spatafora J.W."/>
            <person name="Visel A."/>
            <person name="Grigoriev I.V."/>
        </authorList>
    </citation>
    <scope>NUCLEOTIDE SEQUENCE [LARGE SCALE GENOMIC DNA]</scope>
    <source>
        <strain evidence="2 3">JEL800</strain>
    </source>
</reference>
<feature type="region of interest" description="Disordered" evidence="1">
    <location>
        <begin position="230"/>
        <end position="263"/>
    </location>
</feature>
<organism evidence="2 3">
    <name type="scientific">Rhizoclosmatium globosum</name>
    <dbReference type="NCBI Taxonomy" id="329046"/>
    <lineage>
        <taxon>Eukaryota</taxon>
        <taxon>Fungi</taxon>
        <taxon>Fungi incertae sedis</taxon>
        <taxon>Chytridiomycota</taxon>
        <taxon>Chytridiomycota incertae sedis</taxon>
        <taxon>Chytridiomycetes</taxon>
        <taxon>Chytridiales</taxon>
        <taxon>Chytriomycetaceae</taxon>
        <taxon>Rhizoclosmatium</taxon>
    </lineage>
</organism>
<feature type="compositionally biased region" description="Low complexity" evidence="1">
    <location>
        <begin position="565"/>
        <end position="581"/>
    </location>
</feature>
<feature type="compositionally biased region" description="Acidic residues" evidence="1">
    <location>
        <begin position="356"/>
        <end position="367"/>
    </location>
</feature>
<feature type="compositionally biased region" description="Polar residues" evidence="1">
    <location>
        <begin position="1"/>
        <end position="12"/>
    </location>
</feature>
<sequence length="1062" mass="115787">MYSSASYLNPDTASPLPPGPGSSSSSFIESTHSPVILLTTLQHVHQNKKRTVRNVLLCAPTSPRDIMTVRNELARLEAANGINLLDEAASLFGGTANWHNSSEFHAKNTSNKVKKAKESELEVYGHLAYASAMGHPLLIIGTGTRTYIHLAKVAYIVDESDHGLACQFSIILNTKLEYKFICNSSAEYLQWIDALQQAYKVSHPSSYIQNGSGGYMDEYDDRRSIASQNSVYSSYSTNSRRPKSLQQPQRSTSRNRQPEQMMRRRATDNYNQYQQQYYPSPQQPRNGYSPAVARDMSTRRSMPVMQQQRYYESEDYYSRPPRGGPSYSPNPRNPSMHRAKSADRFRLSTRPTKLDPDDDFSEEDEEPYPNPPIVARSSSVPARSAMSGKQRDREMSVEEVYELTVNAYKAGLADDDDRETRNQKRFSAERRANSTSGMRAGYPTRTGSVVRFTGEDEVAYDLKTLGSDSSRASSVAVEQQQRRGGGREEYEAYQREVLLQQQMDLQAQKEQQAKMKEMSRQNSSPMGRSKTVDGRYGAAAVTVRSTSVGPALRSPSSPTTGTAETKSITSVTSTTRTQRQQPPMFTMPSMPSAFRMNSKDSATDSLFESNKEKRARESLEQKSKPGPKTEKMKQYVLSALGGAKLPSIPSLKLNGGNSSPKPVERSMSSSSDTVVSETKTTTVTSSEVVIPVSTPAELISPGHVGYVSETETSLSRAHKNYEAEQKLKRESTNETSTTTTSTTVAQMQMTDRAVVASPQVIEYYPPIPGPPRTSPNKSPIDKEVPPVPTITTASSSFQSKEVQRRLSIASSSSSESSNFSIPANAFNLSWSPYTDLFSDSICVHMHELRKGVGQGNVGATASIMGIYSGVVIDDEMNDSDSSAGGMKLKSNGTGTNVNGKSPLSPSTIQNRDGSSKIPISEKGASTTTTSTTVTTSTIVADASPTSKVVSPRRSGAKMSENAASLGHSLMAALQSSAAYQNASRVKSDAQVRKEAAESIKQTLQKMEPVVQPSVTKKASVSIPAADSGGIGAVRNAIGAFEQLKGGGSSSDEEPLQKPRRRL</sequence>
<name>A0A1Y2BUX1_9FUNG</name>
<feature type="compositionally biased region" description="Low complexity" evidence="1">
    <location>
        <begin position="318"/>
        <end position="330"/>
    </location>
</feature>
<keyword evidence="3" id="KW-1185">Reference proteome</keyword>
<feature type="compositionally biased region" description="Low complexity" evidence="1">
    <location>
        <begin position="374"/>
        <end position="387"/>
    </location>
</feature>
<feature type="region of interest" description="Disordered" evidence="1">
    <location>
        <begin position="722"/>
        <end position="742"/>
    </location>
</feature>
<proteinExistence type="predicted"/>
<comment type="caution">
    <text evidence="2">The sequence shown here is derived from an EMBL/GenBank/DDBJ whole genome shotgun (WGS) entry which is preliminary data.</text>
</comment>
<feature type="region of interest" description="Disordered" evidence="1">
    <location>
        <begin position="414"/>
        <end position="448"/>
    </location>
</feature>
<feature type="region of interest" description="Disordered" evidence="1">
    <location>
        <begin position="276"/>
        <end position="397"/>
    </location>
</feature>
<protein>
    <recommendedName>
        <fullName evidence="4">PH domain-containing protein</fullName>
    </recommendedName>
</protein>
<feature type="compositionally biased region" description="Low complexity" evidence="1">
    <location>
        <begin position="733"/>
        <end position="742"/>
    </location>
</feature>
<feature type="compositionally biased region" description="Basic and acidic residues" evidence="1">
    <location>
        <begin position="609"/>
        <end position="633"/>
    </location>
</feature>
<feature type="region of interest" description="Disordered" evidence="1">
    <location>
        <begin position="1"/>
        <end position="28"/>
    </location>
</feature>
<dbReference type="OrthoDB" id="2145869at2759"/>
<feature type="region of interest" description="Disordered" evidence="1">
    <location>
        <begin position="507"/>
        <end position="633"/>
    </location>
</feature>
<feature type="region of interest" description="Disordered" evidence="1">
    <location>
        <begin position="1041"/>
        <end position="1062"/>
    </location>
</feature>
<feature type="region of interest" description="Disordered" evidence="1">
    <location>
        <begin position="646"/>
        <end position="685"/>
    </location>
</feature>
<dbReference type="Proteomes" id="UP000193642">
    <property type="component" value="Unassembled WGS sequence"/>
</dbReference>
<feature type="compositionally biased region" description="Polar residues" evidence="1">
    <location>
        <begin position="890"/>
        <end position="912"/>
    </location>
</feature>
<dbReference type="AlphaFoldDB" id="A0A1Y2BUX1"/>
<evidence type="ECO:0008006" key="4">
    <source>
        <dbReference type="Google" id="ProtNLM"/>
    </source>
</evidence>
<accession>A0A1Y2BUX1</accession>
<feature type="region of interest" description="Disordered" evidence="1">
    <location>
        <begin position="878"/>
        <end position="931"/>
    </location>
</feature>
<gene>
    <name evidence="2" type="ORF">BCR33DRAFT_853904</name>
</gene>
<evidence type="ECO:0000256" key="1">
    <source>
        <dbReference type="SAM" id="MobiDB-lite"/>
    </source>
</evidence>
<feature type="compositionally biased region" description="Basic and acidic residues" evidence="1">
    <location>
        <begin position="418"/>
        <end position="432"/>
    </location>
</feature>
<feature type="compositionally biased region" description="Basic and acidic residues" evidence="1">
    <location>
        <begin position="722"/>
        <end position="732"/>
    </location>
</feature>